<dbReference type="Pfam" id="PF00884">
    <property type="entry name" value="Sulfatase"/>
    <property type="match status" value="1"/>
</dbReference>
<dbReference type="InterPro" id="IPR017850">
    <property type="entry name" value="Alkaline_phosphatase_core_sf"/>
</dbReference>
<dbReference type="Gene3D" id="3.40.720.10">
    <property type="entry name" value="Alkaline Phosphatase, subunit A"/>
    <property type="match status" value="1"/>
</dbReference>
<dbReference type="EMBL" id="KY322437">
    <property type="protein sequence ID" value="AUF82142.1"/>
    <property type="molecule type" value="Genomic_DNA"/>
</dbReference>
<feature type="domain" description="Sulfatase N-terminal" evidence="1">
    <location>
        <begin position="6"/>
        <end position="334"/>
    </location>
</feature>
<gene>
    <name evidence="2" type="ORF">TetV_050</name>
</gene>
<dbReference type="PANTHER" id="PTHR43751:SF2">
    <property type="entry name" value="SULFATASE N-TERMINAL DOMAIN-CONTAINING PROTEIN"/>
    <property type="match status" value="1"/>
</dbReference>
<evidence type="ECO:0000313" key="2">
    <source>
        <dbReference type="EMBL" id="AUF82142.1"/>
    </source>
</evidence>
<dbReference type="Gene3D" id="3.30.1120.10">
    <property type="match status" value="1"/>
</dbReference>
<dbReference type="SUPFAM" id="SSF53649">
    <property type="entry name" value="Alkaline phosphatase-like"/>
    <property type="match status" value="1"/>
</dbReference>
<sequence>MTNKKPNILVIFGDDIGLTNLSCYSHGLMGYKTPNIDKIASDGIMALSHYAEQSCTAGRSAFITGQSCLRTGLSKVGLPGAEKALSPHDPTLAQLLKSVGYNTAQFGKNHLGDSDESLPTNHGFDVFFGNLYHLNAEEEPEERDYPNPEKYPIMNKSRPRGVISSYVDSKGKQIIKDTGPLTKERMKTVDREIFKHAKSYLKKIKDDKNPFFMWFNTTGMHLWTHPDNKVIGQSGEWGSPYLDVMIEHDKLIGDLLKHVPKNTIVVYTTDNGPHKNTWPDAGTSPFRGEKNTNWEGSFRVPFLIKYPGVIPKGQVYNSLTSHLDLVPTLCSFAGLKNISKKLLKGYKGFNVHLDGYDMVSHFVKNTKCPRNEFFYISDDGECLAVRMDVWKVVFAEQRMKGTMKVWSEPFVKLRLPKIFNLRLDPFEEADVTSNTYYDWIIKHAFIYVPMQKVVTRFAKTFIDYPPRMKPSSFTIDQIIDQLKKSNPSS</sequence>
<accession>A0A2P0VMN7</accession>
<dbReference type="PANTHER" id="PTHR43751">
    <property type="entry name" value="SULFATASE"/>
    <property type="match status" value="1"/>
</dbReference>
<organism evidence="2">
    <name type="scientific">Tetraselmis virus 1</name>
    <dbReference type="NCBI Taxonomy" id="2060617"/>
    <lineage>
        <taxon>Viruses</taxon>
        <taxon>Varidnaviria</taxon>
        <taxon>Bamfordvirae</taxon>
        <taxon>Nucleocytoviricota</taxon>
        <taxon>Megaviricetes</taxon>
        <taxon>Imitervirales</taxon>
        <taxon>Allomimiviridae</taxon>
        <taxon>Oceanusvirus</taxon>
        <taxon>Oceanusvirus kaneohense</taxon>
    </lineage>
</organism>
<dbReference type="Proteomes" id="UP000244773">
    <property type="component" value="Segment"/>
</dbReference>
<dbReference type="InterPro" id="IPR052701">
    <property type="entry name" value="GAG_Ulvan_Degrading_Sulfatases"/>
</dbReference>
<evidence type="ECO:0000259" key="1">
    <source>
        <dbReference type="Pfam" id="PF00884"/>
    </source>
</evidence>
<reference evidence="2" key="1">
    <citation type="journal article" date="2018" name="Virology">
        <title>A giant virus infecting green algae encodes key fermentation genes.</title>
        <authorList>
            <person name="Schvarcz C.R."/>
            <person name="Steward G.F."/>
        </authorList>
    </citation>
    <scope>NUCLEOTIDE SEQUENCE [LARGE SCALE GENOMIC DNA]</scope>
</reference>
<evidence type="ECO:0000313" key="3">
    <source>
        <dbReference type="Proteomes" id="UP000244773"/>
    </source>
</evidence>
<protein>
    <submittedName>
        <fullName evidence="2">Arylsulfatase</fullName>
    </submittedName>
</protein>
<keyword evidence="3" id="KW-1185">Reference proteome</keyword>
<dbReference type="CDD" id="cd16142">
    <property type="entry name" value="ARS_like"/>
    <property type="match status" value="1"/>
</dbReference>
<dbReference type="InterPro" id="IPR000917">
    <property type="entry name" value="Sulfatase_N"/>
</dbReference>
<proteinExistence type="predicted"/>
<name>A0A2P0VMN7_9VIRU</name>